<dbReference type="GO" id="GO:0042956">
    <property type="term" value="P:maltodextrin transmembrane transport"/>
    <property type="evidence" value="ECO:0007669"/>
    <property type="project" value="TreeGrafter"/>
</dbReference>
<dbReference type="SUPFAM" id="SSF53850">
    <property type="entry name" value="Periplasmic binding protein-like II"/>
    <property type="match status" value="1"/>
</dbReference>
<feature type="compositionally biased region" description="Polar residues" evidence="4">
    <location>
        <begin position="29"/>
        <end position="39"/>
    </location>
</feature>
<evidence type="ECO:0000313" key="7">
    <source>
        <dbReference type="Proteomes" id="UP000266172"/>
    </source>
</evidence>
<dbReference type="RefSeq" id="WP_118098149.1">
    <property type="nucleotide sequence ID" value="NZ_CAUELN010000029.1"/>
</dbReference>
<feature type="signal peptide" evidence="5">
    <location>
        <begin position="1"/>
        <end position="20"/>
    </location>
</feature>
<evidence type="ECO:0000256" key="5">
    <source>
        <dbReference type="SAM" id="SignalP"/>
    </source>
</evidence>
<dbReference type="Proteomes" id="UP000266172">
    <property type="component" value="Unassembled WGS sequence"/>
</dbReference>
<dbReference type="PANTHER" id="PTHR30061">
    <property type="entry name" value="MALTOSE-BINDING PERIPLASMIC PROTEIN"/>
    <property type="match status" value="1"/>
</dbReference>
<dbReference type="GO" id="GO:0015768">
    <property type="term" value="P:maltose transport"/>
    <property type="evidence" value="ECO:0007669"/>
    <property type="project" value="TreeGrafter"/>
</dbReference>
<organism evidence="6 7">
    <name type="scientific">Roseburia hominis</name>
    <dbReference type="NCBI Taxonomy" id="301301"/>
    <lineage>
        <taxon>Bacteria</taxon>
        <taxon>Bacillati</taxon>
        <taxon>Bacillota</taxon>
        <taxon>Clostridia</taxon>
        <taxon>Lachnospirales</taxon>
        <taxon>Lachnospiraceae</taxon>
        <taxon>Roseburia</taxon>
    </lineage>
</organism>
<dbReference type="AlphaFoldDB" id="A0A395V3P2"/>
<gene>
    <name evidence="6" type="ORF">DWX93_14480</name>
</gene>
<dbReference type="PANTHER" id="PTHR30061:SF50">
    <property type="entry name" value="MALTOSE_MALTODEXTRIN-BINDING PERIPLASMIC PROTEIN"/>
    <property type="match status" value="1"/>
</dbReference>
<dbReference type="Gene3D" id="3.40.190.10">
    <property type="entry name" value="Periplasmic binding protein-like II"/>
    <property type="match status" value="1"/>
</dbReference>
<name>A0A395V3P2_9FIRM</name>
<evidence type="ECO:0000313" key="6">
    <source>
        <dbReference type="EMBL" id="RGS37202.1"/>
    </source>
</evidence>
<dbReference type="PROSITE" id="PS51257">
    <property type="entry name" value="PROKAR_LIPOPROTEIN"/>
    <property type="match status" value="1"/>
</dbReference>
<evidence type="ECO:0000256" key="1">
    <source>
        <dbReference type="ARBA" id="ARBA00008520"/>
    </source>
</evidence>
<accession>A0A395V3P2</accession>
<dbReference type="GO" id="GO:1901982">
    <property type="term" value="F:maltose binding"/>
    <property type="evidence" value="ECO:0007669"/>
    <property type="project" value="TreeGrafter"/>
</dbReference>
<feature type="region of interest" description="Disordered" evidence="4">
    <location>
        <begin position="29"/>
        <end position="53"/>
    </location>
</feature>
<sequence length="443" mass="48005">MKRRAMAGLLAMTMAATMFAGCGSTAADSQTADAQGSAGTATEAAKTEKDSGSAAGEGITLTVWAPFTGSDGDVLREIIDNYNETNTDNITVQIDIMDNDTLQTKFATAVSTGTGPSFVLVGIEYLHQYEENGLIEDISDFWDTMGIDKSNFYENVLAKSYIDDALYGVPMQYNVQYLYYNKDLFTEAGLDPENPPTTLDELREAAIACTDPSKNQYGLGLPTDYGYYCEYLWANGGDVINEDATQNLLNSEENIATLEWIQKLATEDGVSPEGLTAADADTMFQSGQLAMYTSGPWNINGLTQLGLNYGITAIPGGSDGAYSPEGGCSYMLTKGADEQTKEAVYKFMAYWLSDDVLKEWSNRNGFPVWSYSVLEDADIQNNEILSAVSKASEIGRDWHLGLECGSMIDNDVMKPMMEKILSGADVTQSVQEASDALDAVISD</sequence>
<dbReference type="GO" id="GO:0055052">
    <property type="term" value="C:ATP-binding cassette (ABC) transporter complex, substrate-binding subunit-containing"/>
    <property type="evidence" value="ECO:0007669"/>
    <property type="project" value="TreeGrafter"/>
</dbReference>
<dbReference type="CDD" id="cd14748">
    <property type="entry name" value="PBP2_UgpB"/>
    <property type="match status" value="1"/>
</dbReference>
<protein>
    <submittedName>
        <fullName evidence="6">ABC transporter substrate-binding protein</fullName>
    </submittedName>
</protein>
<reference evidence="6 7" key="1">
    <citation type="submission" date="2018-08" db="EMBL/GenBank/DDBJ databases">
        <title>A genome reference for cultivated species of the human gut microbiota.</title>
        <authorList>
            <person name="Zou Y."/>
            <person name="Xue W."/>
            <person name="Luo G."/>
        </authorList>
    </citation>
    <scope>NUCLEOTIDE SEQUENCE [LARGE SCALE GENOMIC DNA]</scope>
    <source>
        <strain evidence="6 7">AF22-12AC</strain>
    </source>
</reference>
<dbReference type="InterPro" id="IPR006059">
    <property type="entry name" value="SBP"/>
</dbReference>
<evidence type="ECO:0000256" key="2">
    <source>
        <dbReference type="ARBA" id="ARBA00022448"/>
    </source>
</evidence>
<dbReference type="Pfam" id="PF13416">
    <property type="entry name" value="SBP_bac_8"/>
    <property type="match status" value="1"/>
</dbReference>
<feature type="chain" id="PRO_5038347971" evidence="5">
    <location>
        <begin position="21"/>
        <end position="443"/>
    </location>
</feature>
<keyword evidence="3 5" id="KW-0732">Signal</keyword>
<dbReference type="EMBL" id="QRVL01000017">
    <property type="protein sequence ID" value="RGS37202.1"/>
    <property type="molecule type" value="Genomic_DNA"/>
</dbReference>
<evidence type="ECO:0000256" key="3">
    <source>
        <dbReference type="ARBA" id="ARBA00022729"/>
    </source>
</evidence>
<evidence type="ECO:0000256" key="4">
    <source>
        <dbReference type="SAM" id="MobiDB-lite"/>
    </source>
</evidence>
<comment type="caution">
    <text evidence="6">The sequence shown here is derived from an EMBL/GenBank/DDBJ whole genome shotgun (WGS) entry which is preliminary data.</text>
</comment>
<proteinExistence type="inferred from homology"/>
<keyword evidence="2" id="KW-0813">Transport</keyword>
<comment type="similarity">
    <text evidence="1">Belongs to the bacterial solute-binding protein 1 family.</text>
</comment>